<evidence type="ECO:0000256" key="1">
    <source>
        <dbReference type="ARBA" id="ARBA00005771"/>
    </source>
</evidence>
<proteinExistence type="inferred from homology"/>
<gene>
    <name evidence="5" type="primary">SOT17</name>
    <name evidence="5" type="ORF">QJS10_CPA10g01809</name>
</gene>
<dbReference type="Pfam" id="PF00685">
    <property type="entry name" value="Sulfotransfer_1"/>
    <property type="match status" value="1"/>
</dbReference>
<comment type="caution">
    <text evidence="5">The sequence shown here is derived from an EMBL/GenBank/DDBJ whole genome shotgun (WGS) entry which is preliminary data.</text>
</comment>
<evidence type="ECO:0000256" key="2">
    <source>
        <dbReference type="ARBA" id="ARBA00022679"/>
    </source>
</evidence>
<name>A0AAV9DXX7_ACOCL</name>
<dbReference type="AlphaFoldDB" id="A0AAV9DXX7"/>
<protein>
    <recommendedName>
        <fullName evidence="3">Sulfotransferase</fullName>
        <ecNumber evidence="3">2.8.2.-</ecNumber>
    </recommendedName>
</protein>
<dbReference type="InterPro" id="IPR027417">
    <property type="entry name" value="P-loop_NTPase"/>
</dbReference>
<evidence type="ECO:0000256" key="3">
    <source>
        <dbReference type="RuleBase" id="RU361155"/>
    </source>
</evidence>
<dbReference type="PANTHER" id="PTHR11783">
    <property type="entry name" value="SULFOTRANSFERASE SULT"/>
    <property type="match status" value="1"/>
</dbReference>
<dbReference type="Proteomes" id="UP001180020">
    <property type="component" value="Unassembled WGS sequence"/>
</dbReference>
<dbReference type="GO" id="GO:0008146">
    <property type="term" value="F:sulfotransferase activity"/>
    <property type="evidence" value="ECO:0007669"/>
    <property type="project" value="InterPro"/>
</dbReference>
<keyword evidence="2 3" id="KW-0808">Transferase</keyword>
<dbReference type="Gene3D" id="3.40.50.300">
    <property type="entry name" value="P-loop containing nucleotide triphosphate hydrolases"/>
    <property type="match status" value="1"/>
</dbReference>
<dbReference type="EC" id="2.8.2.-" evidence="3"/>
<keyword evidence="6" id="KW-1185">Reference proteome</keyword>
<reference evidence="5" key="1">
    <citation type="journal article" date="2023" name="Nat. Commun.">
        <title>Diploid and tetraploid genomes of Acorus and the evolution of monocots.</title>
        <authorList>
            <person name="Ma L."/>
            <person name="Liu K.W."/>
            <person name="Li Z."/>
            <person name="Hsiao Y.Y."/>
            <person name="Qi Y."/>
            <person name="Fu T."/>
            <person name="Tang G.D."/>
            <person name="Zhang D."/>
            <person name="Sun W.H."/>
            <person name="Liu D.K."/>
            <person name="Li Y."/>
            <person name="Chen G.Z."/>
            <person name="Liu X.D."/>
            <person name="Liao X.Y."/>
            <person name="Jiang Y.T."/>
            <person name="Yu X."/>
            <person name="Hao Y."/>
            <person name="Huang J."/>
            <person name="Zhao X.W."/>
            <person name="Ke S."/>
            <person name="Chen Y.Y."/>
            <person name="Wu W.L."/>
            <person name="Hsu J.L."/>
            <person name="Lin Y.F."/>
            <person name="Huang M.D."/>
            <person name="Li C.Y."/>
            <person name="Huang L."/>
            <person name="Wang Z.W."/>
            <person name="Zhao X."/>
            <person name="Zhong W.Y."/>
            <person name="Peng D.H."/>
            <person name="Ahmad S."/>
            <person name="Lan S."/>
            <person name="Zhang J.S."/>
            <person name="Tsai W.C."/>
            <person name="Van de Peer Y."/>
            <person name="Liu Z.J."/>
        </authorList>
    </citation>
    <scope>NUCLEOTIDE SEQUENCE</scope>
    <source>
        <strain evidence="5">CP</strain>
    </source>
</reference>
<dbReference type="SUPFAM" id="SSF52540">
    <property type="entry name" value="P-loop containing nucleoside triphosphate hydrolases"/>
    <property type="match status" value="1"/>
</dbReference>
<reference evidence="5" key="2">
    <citation type="submission" date="2023-06" db="EMBL/GenBank/DDBJ databases">
        <authorList>
            <person name="Ma L."/>
            <person name="Liu K.-W."/>
            <person name="Li Z."/>
            <person name="Hsiao Y.-Y."/>
            <person name="Qi Y."/>
            <person name="Fu T."/>
            <person name="Tang G."/>
            <person name="Zhang D."/>
            <person name="Sun W.-H."/>
            <person name="Liu D.-K."/>
            <person name="Li Y."/>
            <person name="Chen G.-Z."/>
            <person name="Liu X.-D."/>
            <person name="Liao X.-Y."/>
            <person name="Jiang Y.-T."/>
            <person name="Yu X."/>
            <person name="Hao Y."/>
            <person name="Huang J."/>
            <person name="Zhao X.-W."/>
            <person name="Ke S."/>
            <person name="Chen Y.-Y."/>
            <person name="Wu W.-L."/>
            <person name="Hsu J.-L."/>
            <person name="Lin Y.-F."/>
            <person name="Huang M.-D."/>
            <person name="Li C.-Y."/>
            <person name="Huang L."/>
            <person name="Wang Z.-W."/>
            <person name="Zhao X."/>
            <person name="Zhong W.-Y."/>
            <person name="Peng D.-H."/>
            <person name="Ahmad S."/>
            <person name="Lan S."/>
            <person name="Zhang J.-S."/>
            <person name="Tsai W.-C."/>
            <person name="Van De Peer Y."/>
            <person name="Liu Z.-J."/>
        </authorList>
    </citation>
    <scope>NUCLEOTIDE SEQUENCE</scope>
    <source>
        <strain evidence="5">CP</strain>
        <tissue evidence="5">Leaves</tissue>
    </source>
</reference>
<organism evidence="5 6">
    <name type="scientific">Acorus calamus</name>
    <name type="common">Sweet flag</name>
    <dbReference type="NCBI Taxonomy" id="4465"/>
    <lineage>
        <taxon>Eukaryota</taxon>
        <taxon>Viridiplantae</taxon>
        <taxon>Streptophyta</taxon>
        <taxon>Embryophyta</taxon>
        <taxon>Tracheophyta</taxon>
        <taxon>Spermatophyta</taxon>
        <taxon>Magnoliopsida</taxon>
        <taxon>Liliopsida</taxon>
        <taxon>Acoraceae</taxon>
        <taxon>Acorus</taxon>
    </lineage>
</organism>
<evidence type="ECO:0000313" key="6">
    <source>
        <dbReference type="Proteomes" id="UP001180020"/>
    </source>
</evidence>
<dbReference type="EMBL" id="JAUJYO010000010">
    <property type="protein sequence ID" value="KAK1306065.1"/>
    <property type="molecule type" value="Genomic_DNA"/>
</dbReference>
<dbReference type="InterPro" id="IPR000863">
    <property type="entry name" value="Sulfotransferase_dom"/>
</dbReference>
<comment type="similarity">
    <text evidence="1 3">Belongs to the sulfotransferase 1 family.</text>
</comment>
<evidence type="ECO:0000313" key="5">
    <source>
        <dbReference type="EMBL" id="KAK1306065.1"/>
    </source>
</evidence>
<sequence>MEEEVRGDEKIEQKYAHTISTLPKKKSWGQELHRYQGFWYFPVALDGVMSVQHNFKARPTDILLVSSPKSGTTWLKALTFAIVNRNVDDHTSNQVMHSSNPHEYVPHIEVVHLYTNNTITGLDAMPSPRILATHIPYSSLPKSTKDESGCRIVYISRDIKDVFVSDWHFFNNNNQPDSKEPFSLEEAFESYCDGVSAYGPIWDHQLEYWKASIERPQDVMFLRYEEMMEDPVNSVKRLAEFVAQPFSVEEEEGGVVEEIVKVCSFEYLKNLEVNKEGEFRCSNMKFKKQSFFRRGVVGDSRRCLTPEMIERLDKIAEMTMPSSGSNP</sequence>
<evidence type="ECO:0000259" key="4">
    <source>
        <dbReference type="Pfam" id="PF00685"/>
    </source>
</evidence>
<accession>A0AAV9DXX7</accession>
<feature type="domain" description="Sulfotransferase" evidence="4">
    <location>
        <begin position="59"/>
        <end position="321"/>
    </location>
</feature>